<sequence>MRVLTPPSLALLAAVLSSSPTLTSALGFSCADVRVDNVHFDLSPLGGTHEIYNATHLDGFTRNTTYFINICGILGRASHFEGASCGSSKSICGFERTIYDDDEDKDVAEVRPLPIAGLDPGGGGSKDPEVTRLKKQDADTEGVRIKIAGGEIHEHGQKRGKPASAVIEFQCDPDRSGLEGLVTEESEETDKDEKEEGGKSKRFRRDDDDNDEEEDDGEEEGDDKDEDDSGDKPDGDQDTSDRSLQLKSFGLVDDKYYILRLDWKTKYACENYLSDNPSDSNAGGHWGFFTWLIIIIFLLVATYLIFGSWLNYNRYGARGWDLLPHGDTIRDIPYIFQDWMRRVVNTLQGPGARGGYAAV</sequence>
<evidence type="ECO:0000256" key="1">
    <source>
        <dbReference type="ARBA" id="ARBA00004304"/>
    </source>
</evidence>
<evidence type="ECO:0000256" key="7">
    <source>
        <dbReference type="ARBA" id="ARBA00022448"/>
    </source>
</evidence>
<dbReference type="Gene3D" id="2.70.130.10">
    <property type="entry name" value="Mannose-6-phosphate receptor binding domain"/>
    <property type="match status" value="1"/>
</dbReference>
<evidence type="ECO:0000256" key="6">
    <source>
        <dbReference type="ARBA" id="ARBA00013776"/>
    </source>
</evidence>
<keyword evidence="16" id="KW-1015">Disulfide bond</keyword>
<dbReference type="InterPro" id="IPR009011">
    <property type="entry name" value="Man6P_isomerase_rcpt-bd_dom_sf"/>
</dbReference>
<dbReference type="PROSITE" id="PS51914">
    <property type="entry name" value="MRH"/>
    <property type="match status" value="1"/>
</dbReference>
<evidence type="ECO:0000256" key="18">
    <source>
        <dbReference type="SAM" id="MobiDB-lite"/>
    </source>
</evidence>
<dbReference type="GO" id="GO:0031966">
    <property type="term" value="C:mitochondrial membrane"/>
    <property type="evidence" value="ECO:0007669"/>
    <property type="project" value="UniProtKB-SubCell"/>
</dbReference>
<dbReference type="PANTHER" id="PTHR15071:SF13">
    <property type="entry name" value="AUTOPHAGY-RELATED PROTEIN 27"/>
    <property type="match status" value="1"/>
</dbReference>
<protein>
    <recommendedName>
        <fullName evidence="6">Autophagy-related protein 27</fullName>
    </recommendedName>
</protein>
<evidence type="ECO:0000256" key="5">
    <source>
        <dbReference type="ARBA" id="ARBA00005363"/>
    </source>
</evidence>
<evidence type="ECO:0000256" key="2">
    <source>
        <dbReference type="ARBA" id="ARBA00004358"/>
    </source>
</evidence>
<evidence type="ECO:0000256" key="11">
    <source>
        <dbReference type="ARBA" id="ARBA00022989"/>
    </source>
</evidence>
<evidence type="ECO:0000313" key="23">
    <source>
        <dbReference type="Proteomes" id="UP000054383"/>
    </source>
</evidence>
<dbReference type="OrthoDB" id="29460at2759"/>
<dbReference type="InterPro" id="IPR044865">
    <property type="entry name" value="MRH_dom"/>
</dbReference>
<dbReference type="SUPFAM" id="SSF50911">
    <property type="entry name" value="Mannose 6-phosphate receptor domain"/>
    <property type="match status" value="1"/>
</dbReference>
<feature type="domain" description="MRH" evidence="21">
    <location>
        <begin position="28"/>
        <end position="271"/>
    </location>
</feature>
<dbReference type="GO" id="GO:0034045">
    <property type="term" value="C:phagophore assembly site membrane"/>
    <property type="evidence" value="ECO:0007669"/>
    <property type="project" value="UniProtKB-SubCell"/>
</dbReference>
<evidence type="ECO:0000256" key="17">
    <source>
        <dbReference type="ARBA" id="ARBA00023329"/>
    </source>
</evidence>
<dbReference type="STRING" id="28573.A0A0U1M1C5"/>
<gene>
    <name evidence="22" type="ORF">PISL3812_06384</name>
</gene>
<dbReference type="GO" id="GO:0015031">
    <property type="term" value="P:protein transport"/>
    <property type="evidence" value="ECO:0007669"/>
    <property type="project" value="UniProtKB-KW"/>
</dbReference>
<keyword evidence="23" id="KW-1185">Reference proteome</keyword>
<dbReference type="GO" id="GO:0000139">
    <property type="term" value="C:Golgi membrane"/>
    <property type="evidence" value="ECO:0007669"/>
    <property type="project" value="UniProtKB-SubCell"/>
</dbReference>
<keyword evidence="8 19" id="KW-0812">Transmembrane</keyword>
<dbReference type="EMBL" id="CVMT01000006">
    <property type="protein sequence ID" value="CRG89348.1"/>
    <property type="molecule type" value="Genomic_DNA"/>
</dbReference>
<dbReference type="AlphaFoldDB" id="A0A0U1M1C5"/>
<feature type="chain" id="PRO_5006711440" description="Autophagy-related protein 27" evidence="20">
    <location>
        <begin position="26"/>
        <end position="359"/>
    </location>
</feature>
<evidence type="ECO:0000259" key="21">
    <source>
        <dbReference type="PROSITE" id="PS51914"/>
    </source>
</evidence>
<feature type="transmembrane region" description="Helical" evidence="19">
    <location>
        <begin position="286"/>
        <end position="306"/>
    </location>
</feature>
<keyword evidence="12" id="KW-0072">Autophagy</keyword>
<evidence type="ECO:0000256" key="20">
    <source>
        <dbReference type="SAM" id="SignalP"/>
    </source>
</evidence>
<feature type="compositionally biased region" description="Acidic residues" evidence="18">
    <location>
        <begin position="208"/>
        <end position="229"/>
    </location>
</feature>
<keyword evidence="10" id="KW-0653">Protein transport</keyword>
<keyword evidence="14" id="KW-0496">Mitochondrion</keyword>
<organism evidence="22 23">
    <name type="scientific">Talaromyces islandicus</name>
    <name type="common">Penicillium islandicum</name>
    <dbReference type="NCBI Taxonomy" id="28573"/>
    <lineage>
        <taxon>Eukaryota</taxon>
        <taxon>Fungi</taxon>
        <taxon>Dikarya</taxon>
        <taxon>Ascomycota</taxon>
        <taxon>Pezizomycotina</taxon>
        <taxon>Eurotiomycetes</taxon>
        <taxon>Eurotiomycetidae</taxon>
        <taxon>Eurotiales</taxon>
        <taxon>Trichocomaceae</taxon>
        <taxon>Talaromyces</taxon>
        <taxon>Talaromyces sect. Islandici</taxon>
    </lineage>
</organism>
<dbReference type="Proteomes" id="UP000054383">
    <property type="component" value="Unassembled WGS sequence"/>
</dbReference>
<evidence type="ECO:0000256" key="16">
    <source>
        <dbReference type="ARBA" id="ARBA00023157"/>
    </source>
</evidence>
<dbReference type="OMA" id="GSSHWGF"/>
<proteinExistence type="inferred from homology"/>
<feature type="compositionally biased region" description="Basic and acidic residues" evidence="18">
    <location>
        <begin position="230"/>
        <end position="241"/>
    </location>
</feature>
<feature type="compositionally biased region" description="Basic and acidic residues" evidence="18">
    <location>
        <begin position="191"/>
        <end position="207"/>
    </location>
</feature>
<keyword evidence="9 20" id="KW-0732">Signal</keyword>
<name>A0A0U1M1C5_TALIS</name>
<dbReference type="Pfam" id="PF09451">
    <property type="entry name" value="ATG27"/>
    <property type="match status" value="1"/>
</dbReference>
<dbReference type="PROSITE" id="PS51257">
    <property type="entry name" value="PROKAR_LIPOPROTEIN"/>
    <property type="match status" value="1"/>
</dbReference>
<evidence type="ECO:0000313" key="22">
    <source>
        <dbReference type="EMBL" id="CRG89348.1"/>
    </source>
</evidence>
<feature type="region of interest" description="Disordered" evidence="18">
    <location>
        <begin position="172"/>
        <end position="243"/>
    </location>
</feature>
<dbReference type="GO" id="GO:0006914">
    <property type="term" value="P:autophagy"/>
    <property type="evidence" value="ECO:0007669"/>
    <property type="project" value="UniProtKB-KW"/>
</dbReference>
<evidence type="ECO:0000256" key="15">
    <source>
        <dbReference type="ARBA" id="ARBA00023136"/>
    </source>
</evidence>
<reference evidence="22 23" key="1">
    <citation type="submission" date="2015-04" db="EMBL/GenBank/DDBJ databases">
        <authorList>
            <person name="Syromyatnikov M.Y."/>
            <person name="Popov V.N."/>
        </authorList>
    </citation>
    <scope>NUCLEOTIDE SEQUENCE [LARGE SCALE GENOMIC DNA]</scope>
    <source>
        <strain evidence="22">WF-38-12</strain>
    </source>
</reference>
<evidence type="ECO:0000256" key="14">
    <source>
        <dbReference type="ARBA" id="ARBA00023128"/>
    </source>
</evidence>
<evidence type="ECO:0000256" key="13">
    <source>
        <dbReference type="ARBA" id="ARBA00023034"/>
    </source>
</evidence>
<accession>A0A0U1M1C5</accession>
<evidence type="ECO:0000256" key="4">
    <source>
        <dbReference type="ARBA" id="ARBA00004614"/>
    </source>
</evidence>
<keyword evidence="17" id="KW-0968">Cytoplasmic vesicle</keyword>
<dbReference type="GO" id="GO:0030659">
    <property type="term" value="C:cytoplasmic vesicle membrane"/>
    <property type="evidence" value="ECO:0007669"/>
    <property type="project" value="UniProtKB-SubCell"/>
</dbReference>
<evidence type="ECO:0000256" key="9">
    <source>
        <dbReference type="ARBA" id="ARBA00022729"/>
    </source>
</evidence>
<dbReference type="InterPro" id="IPR018939">
    <property type="entry name" value="Autophagy-rel_prot_27"/>
</dbReference>
<feature type="region of interest" description="Disordered" evidence="18">
    <location>
        <begin position="113"/>
        <end position="139"/>
    </location>
</feature>
<comment type="subcellular location">
    <subcellularLocation>
        <location evidence="2">Cytoplasmic vesicle membrane</location>
        <topology evidence="2">Single-pass type I membrane protein</topology>
    </subcellularLocation>
    <subcellularLocation>
        <location evidence="4">Golgi apparatus membrane</location>
        <topology evidence="4">Single-pass type I membrane protein</topology>
    </subcellularLocation>
    <subcellularLocation>
        <location evidence="1">Mitochondrion membrane</location>
        <topology evidence="1">Single-pass membrane protein</topology>
    </subcellularLocation>
    <subcellularLocation>
        <location evidence="3">Preautophagosomal structure membrane</location>
        <topology evidence="3">Single-pass type I membrane protein</topology>
    </subcellularLocation>
</comment>
<evidence type="ECO:0000256" key="12">
    <source>
        <dbReference type="ARBA" id="ARBA00023006"/>
    </source>
</evidence>
<evidence type="ECO:0000256" key="3">
    <source>
        <dbReference type="ARBA" id="ARBA00004472"/>
    </source>
</evidence>
<feature type="signal peptide" evidence="20">
    <location>
        <begin position="1"/>
        <end position="25"/>
    </location>
</feature>
<evidence type="ECO:0000256" key="19">
    <source>
        <dbReference type="SAM" id="Phobius"/>
    </source>
</evidence>
<comment type="similarity">
    <text evidence="5">Belongs to the ATG27 family.</text>
</comment>
<evidence type="ECO:0000256" key="10">
    <source>
        <dbReference type="ARBA" id="ARBA00022927"/>
    </source>
</evidence>
<evidence type="ECO:0000256" key="8">
    <source>
        <dbReference type="ARBA" id="ARBA00022692"/>
    </source>
</evidence>
<keyword evidence="7" id="KW-0813">Transport</keyword>
<keyword evidence="15 19" id="KW-0472">Membrane</keyword>
<keyword evidence="13" id="KW-0333">Golgi apparatus</keyword>
<keyword evidence="11 19" id="KW-1133">Transmembrane helix</keyword>
<dbReference type="PANTHER" id="PTHR15071">
    <property type="entry name" value="MANNOSE-6-PHOSPHATE RECEPTOR FAMILY MEMBER"/>
    <property type="match status" value="1"/>
</dbReference>
<feature type="compositionally biased region" description="Basic and acidic residues" evidence="18">
    <location>
        <begin position="126"/>
        <end position="139"/>
    </location>
</feature>